<gene>
    <name evidence="11" type="primary">whiB</name>
    <name evidence="12" type="ORF">DWV59_11555</name>
</gene>
<dbReference type="GO" id="GO:0045454">
    <property type="term" value="P:cell redox homeostasis"/>
    <property type="evidence" value="ECO:0007669"/>
    <property type="project" value="TreeGrafter"/>
</dbReference>
<dbReference type="AlphaFoldDB" id="A0A151C7U4"/>
<dbReference type="InterPro" id="IPR003482">
    <property type="entry name" value="Whib"/>
</dbReference>
<feature type="binding site" evidence="11">
    <location>
        <position position="49"/>
    </location>
    <ligand>
        <name>[4Fe-4S] cluster</name>
        <dbReference type="ChEBI" id="CHEBI:49883"/>
    </ligand>
</feature>
<keyword evidence="9 11" id="KW-1015">Disulfide bond</keyword>
<dbReference type="PROSITE" id="PS51674">
    <property type="entry name" value="4FE4S_WBL"/>
    <property type="match status" value="1"/>
</dbReference>
<proteinExistence type="inferred from homology"/>
<keyword evidence="6 11" id="KW-0411">Iron-sulfur</keyword>
<evidence type="ECO:0000313" key="12">
    <source>
        <dbReference type="EMBL" id="RGW62870.1"/>
    </source>
</evidence>
<protein>
    <recommendedName>
        <fullName evidence="11">Transcriptional regulator WhiB</fullName>
    </recommendedName>
</protein>
<dbReference type="InterPro" id="IPR034768">
    <property type="entry name" value="4FE4S_WBL"/>
</dbReference>
<comment type="function">
    <text evidence="11">Acts as a transcriptional regulator. Probably redox-responsive. The apo- but not holo-form probably binds DNA.</text>
</comment>
<keyword evidence="7 11" id="KW-0805">Transcription regulation</keyword>
<evidence type="ECO:0000256" key="10">
    <source>
        <dbReference type="ARBA" id="ARBA00023163"/>
    </source>
</evidence>
<comment type="caution">
    <text evidence="12">The sequence shown here is derived from an EMBL/GenBank/DDBJ whole genome shotgun (WGS) entry which is preliminary data.</text>
</comment>
<evidence type="ECO:0000256" key="11">
    <source>
        <dbReference type="HAMAP-Rule" id="MF_01479"/>
    </source>
</evidence>
<dbReference type="HAMAP" id="MF_01479">
    <property type="entry name" value="WhiB"/>
    <property type="match status" value="1"/>
</dbReference>
<dbReference type="GO" id="GO:0005737">
    <property type="term" value="C:cytoplasm"/>
    <property type="evidence" value="ECO:0007669"/>
    <property type="project" value="UniProtKB-SubCell"/>
</dbReference>
<name>A0A151C7U4_BIFLN</name>
<dbReference type="GO" id="GO:0035731">
    <property type="term" value="F:dinitrosyl-iron complex binding"/>
    <property type="evidence" value="ECO:0007669"/>
    <property type="project" value="UniProtKB-UniRule"/>
</dbReference>
<comment type="PTM">
    <text evidence="11">The Fe-S cluster can be nitrosylated by nitric oxide (NO).</text>
</comment>
<evidence type="ECO:0000256" key="8">
    <source>
        <dbReference type="ARBA" id="ARBA00023125"/>
    </source>
</evidence>
<keyword evidence="4 11" id="KW-0479">Metal-binding</keyword>
<comment type="similarity">
    <text evidence="2 11">Belongs to the WhiB family.</text>
</comment>
<keyword evidence="10 11" id="KW-0804">Transcription</keyword>
<reference evidence="12 13" key="1">
    <citation type="submission" date="2018-08" db="EMBL/GenBank/DDBJ databases">
        <title>A genome reference for cultivated species of the human gut microbiota.</title>
        <authorList>
            <person name="Zou Y."/>
            <person name="Xue W."/>
            <person name="Luo G."/>
        </authorList>
    </citation>
    <scope>NUCLEOTIDE SEQUENCE [LARGE SCALE GENOMIC DNA]</scope>
    <source>
        <strain evidence="12 13">AF11-12</strain>
    </source>
</reference>
<dbReference type="GO" id="GO:0047134">
    <property type="term" value="F:protein-disulfide reductase [NAD(P)H] activity"/>
    <property type="evidence" value="ECO:0007669"/>
    <property type="project" value="TreeGrafter"/>
</dbReference>
<accession>A0A151C7U4</accession>
<sequence length="95" mass="10862">MKGSDWRGRAACSRLEPDIFYPVGDGAYAREMTEIAKQACLSCPVRAECLRQALETGEQYGIWGGMTPEERRDLARRNMRRRRIDAAVRMRGLAR</sequence>
<dbReference type="PANTHER" id="PTHR38839">
    <property type="entry name" value="TRANSCRIPTIONAL REGULATOR WHID-RELATED"/>
    <property type="match status" value="1"/>
</dbReference>
<evidence type="ECO:0000256" key="3">
    <source>
        <dbReference type="ARBA" id="ARBA00022485"/>
    </source>
</evidence>
<evidence type="ECO:0000256" key="7">
    <source>
        <dbReference type="ARBA" id="ARBA00023015"/>
    </source>
</evidence>
<feature type="binding site" evidence="11">
    <location>
        <position position="43"/>
    </location>
    <ligand>
        <name>[4Fe-4S] cluster</name>
        <dbReference type="ChEBI" id="CHEBI:49883"/>
    </ligand>
</feature>
<evidence type="ECO:0000256" key="4">
    <source>
        <dbReference type="ARBA" id="ARBA00022723"/>
    </source>
</evidence>
<dbReference type="GO" id="GO:0003677">
    <property type="term" value="F:DNA binding"/>
    <property type="evidence" value="ECO:0007669"/>
    <property type="project" value="UniProtKB-UniRule"/>
</dbReference>
<dbReference type="Pfam" id="PF02467">
    <property type="entry name" value="Whib"/>
    <property type="match status" value="1"/>
</dbReference>
<evidence type="ECO:0000256" key="9">
    <source>
        <dbReference type="ARBA" id="ARBA00023157"/>
    </source>
</evidence>
<dbReference type="RefSeq" id="WP_047379410.1">
    <property type="nucleotide sequence ID" value="NZ_CP197593.1"/>
</dbReference>
<comment type="cofactor">
    <cofactor evidence="11">
        <name>[4Fe-4S] cluster</name>
        <dbReference type="ChEBI" id="CHEBI:49883"/>
    </cofactor>
    <text evidence="11">Binds 1 [4Fe-4S] cluster per subunit. Following nitrosylation of the [4Fe-4S] cluster binds 1 [4Fe-8(NO)] cluster per subunit.</text>
</comment>
<dbReference type="GO" id="GO:0051539">
    <property type="term" value="F:4 iron, 4 sulfur cluster binding"/>
    <property type="evidence" value="ECO:0007669"/>
    <property type="project" value="UniProtKB-UniRule"/>
</dbReference>
<comment type="subcellular location">
    <subcellularLocation>
        <location evidence="1 11">Cytoplasm</location>
    </subcellularLocation>
</comment>
<evidence type="ECO:0000313" key="13">
    <source>
        <dbReference type="Proteomes" id="UP000265775"/>
    </source>
</evidence>
<comment type="PTM">
    <text evidence="11">Upon Fe-S cluster removal intramolecular disulfide bonds are formed.</text>
</comment>
<evidence type="ECO:0000256" key="1">
    <source>
        <dbReference type="ARBA" id="ARBA00004496"/>
    </source>
</evidence>
<dbReference type="GO" id="GO:0045892">
    <property type="term" value="P:negative regulation of DNA-templated transcription"/>
    <property type="evidence" value="ECO:0007669"/>
    <property type="project" value="TreeGrafter"/>
</dbReference>
<dbReference type="EMBL" id="QSAR01000022">
    <property type="protein sequence ID" value="RGW62870.1"/>
    <property type="molecule type" value="Genomic_DNA"/>
</dbReference>
<keyword evidence="5 11" id="KW-0408">Iron</keyword>
<evidence type="ECO:0000256" key="5">
    <source>
        <dbReference type="ARBA" id="ARBA00023004"/>
    </source>
</evidence>
<feature type="binding site" evidence="11">
    <location>
        <position position="12"/>
    </location>
    <ligand>
        <name>[4Fe-4S] cluster</name>
        <dbReference type="ChEBI" id="CHEBI:49883"/>
    </ligand>
</feature>
<dbReference type="Proteomes" id="UP000265775">
    <property type="component" value="Unassembled WGS sequence"/>
</dbReference>
<evidence type="ECO:0000256" key="6">
    <source>
        <dbReference type="ARBA" id="ARBA00023014"/>
    </source>
</evidence>
<feature type="binding site" evidence="11">
    <location>
        <position position="40"/>
    </location>
    <ligand>
        <name>[4Fe-4S] cluster</name>
        <dbReference type="ChEBI" id="CHEBI:49883"/>
    </ligand>
</feature>
<evidence type="ECO:0000256" key="2">
    <source>
        <dbReference type="ARBA" id="ARBA00006597"/>
    </source>
</evidence>
<keyword evidence="8 11" id="KW-0238">DNA-binding</keyword>
<dbReference type="GO" id="GO:0046872">
    <property type="term" value="F:metal ion binding"/>
    <property type="evidence" value="ECO:0007669"/>
    <property type="project" value="UniProtKB-KW"/>
</dbReference>
<keyword evidence="11" id="KW-0963">Cytoplasm</keyword>
<organism evidence="12 13">
    <name type="scientific">Bifidobacterium longum</name>
    <dbReference type="NCBI Taxonomy" id="216816"/>
    <lineage>
        <taxon>Bacteria</taxon>
        <taxon>Bacillati</taxon>
        <taxon>Actinomycetota</taxon>
        <taxon>Actinomycetes</taxon>
        <taxon>Bifidobacteriales</taxon>
        <taxon>Bifidobacteriaceae</taxon>
        <taxon>Bifidobacterium</taxon>
    </lineage>
</organism>
<keyword evidence="3 11" id="KW-0004">4Fe-4S</keyword>